<protein>
    <submittedName>
        <fullName evidence="2">Uncharacterized protein</fullName>
    </submittedName>
</protein>
<gene>
    <name evidence="2" type="ORF">C9I57_11530</name>
</gene>
<organism evidence="2 3">
    <name type="scientific">Trinickia symbiotica</name>
    <dbReference type="NCBI Taxonomy" id="863227"/>
    <lineage>
        <taxon>Bacteria</taxon>
        <taxon>Pseudomonadati</taxon>
        <taxon>Pseudomonadota</taxon>
        <taxon>Betaproteobacteria</taxon>
        <taxon>Burkholderiales</taxon>
        <taxon>Burkholderiaceae</taxon>
        <taxon>Trinickia</taxon>
    </lineage>
</organism>
<dbReference type="Proteomes" id="UP000240638">
    <property type="component" value="Unassembled WGS sequence"/>
</dbReference>
<comment type="caution">
    <text evidence="2">The sequence shown here is derived from an EMBL/GenBank/DDBJ whole genome shotgun (WGS) entry which is preliminary data.</text>
</comment>
<accession>A0A2T3XVD7</accession>
<evidence type="ECO:0000313" key="2">
    <source>
        <dbReference type="EMBL" id="PTB20486.1"/>
    </source>
</evidence>
<dbReference type="EMBL" id="PYUC01000005">
    <property type="protein sequence ID" value="PTB20486.1"/>
    <property type="molecule type" value="Genomic_DNA"/>
</dbReference>
<evidence type="ECO:0000256" key="1">
    <source>
        <dbReference type="SAM" id="MobiDB-lite"/>
    </source>
</evidence>
<reference evidence="2 3" key="1">
    <citation type="submission" date="2018-03" db="EMBL/GenBank/DDBJ databases">
        <title>Whole genome analyses suggest that Burkholderia sensu lato contains two further novel genera in the rhizoxinica-symbiotica group Mycetohabitans gen. nov., and Trinickia gen. nov.: implications for the evolution of diazotrophy and nodulation in the Burkholderiaceae.</title>
        <authorList>
            <person name="Estrada De Los Santos P."/>
            <person name="Palmer M."/>
            <person name="Chavez-Ramirez B."/>
            <person name="Steenkamp E.T."/>
            <person name="Hirsch A.M."/>
            <person name="Manyaka P."/>
            <person name="Maluk M."/>
            <person name="Lafos M."/>
            <person name="Crook M."/>
            <person name="Gross E."/>
            <person name="Simon M.F."/>
            <person name="Bueno Dos Reis Junior F."/>
            <person name="Poole P.S."/>
            <person name="Venter S.N."/>
            <person name="James E.K."/>
        </authorList>
    </citation>
    <scope>NUCLEOTIDE SEQUENCE [LARGE SCALE GENOMIC DNA]</scope>
    <source>
        <strain evidence="2 3">JPY-366</strain>
    </source>
</reference>
<evidence type="ECO:0000313" key="3">
    <source>
        <dbReference type="Proteomes" id="UP000240638"/>
    </source>
</evidence>
<proteinExistence type="predicted"/>
<name>A0A2T3XVD7_9BURK</name>
<feature type="region of interest" description="Disordered" evidence="1">
    <location>
        <begin position="1"/>
        <end position="26"/>
    </location>
</feature>
<dbReference type="AlphaFoldDB" id="A0A2T3XVD7"/>
<sequence length="63" mass="6943">MNAHPGLAPEINDETSRRDAARPFAQDYHCSPDAPFYLKNGARAAWPSVPKRPAVLAVQEENP</sequence>